<dbReference type="AlphaFoldDB" id="A0A2H4VEJ5"/>
<keyword evidence="1" id="KW-0472">Membrane</keyword>
<reference evidence="2 3" key="1">
    <citation type="submission" date="2016-10" db="EMBL/GenBank/DDBJ databases">
        <title>Comparative genomics between deep and shallow subseafloor isolates.</title>
        <authorList>
            <person name="Ishii S."/>
            <person name="Miller J.R."/>
            <person name="Sutton G."/>
            <person name="Suzuki S."/>
            <person name="Methe B."/>
            <person name="Inagaki F."/>
            <person name="Imachi H."/>
        </authorList>
    </citation>
    <scope>NUCLEOTIDE SEQUENCE [LARGE SCALE GENOMIC DNA]</scope>
    <source>
        <strain evidence="2 3">MO-MB1</strain>
    </source>
</reference>
<dbReference type="GeneID" id="35122174"/>
<evidence type="ECO:0000313" key="2">
    <source>
        <dbReference type="EMBL" id="AUB56519.1"/>
    </source>
</evidence>
<dbReference type="OrthoDB" id="68746at2157"/>
<keyword evidence="1" id="KW-0812">Transmembrane</keyword>
<dbReference type="EMBL" id="CP017766">
    <property type="protein sequence ID" value="AUB56519.1"/>
    <property type="molecule type" value="Genomic_DNA"/>
</dbReference>
<protein>
    <submittedName>
        <fullName evidence="2">Uncharacterized protein</fullName>
    </submittedName>
</protein>
<name>A0A2H4VEJ5_9EURY</name>
<keyword evidence="1" id="KW-1133">Transmembrane helix</keyword>
<proteinExistence type="predicted"/>
<feature type="transmembrane region" description="Helical" evidence="1">
    <location>
        <begin position="12"/>
        <end position="32"/>
    </location>
</feature>
<evidence type="ECO:0000256" key="1">
    <source>
        <dbReference type="SAM" id="Phobius"/>
    </source>
</evidence>
<evidence type="ECO:0000313" key="3">
    <source>
        <dbReference type="Proteomes" id="UP000232806"/>
    </source>
</evidence>
<gene>
    <name evidence="2" type="ORF">BK007_11175</name>
</gene>
<accession>A0A2H4VEJ5</accession>
<organism evidence="2 3">
    <name type="scientific">Methanobacterium subterraneum</name>
    <dbReference type="NCBI Taxonomy" id="59277"/>
    <lineage>
        <taxon>Archaea</taxon>
        <taxon>Methanobacteriati</taxon>
        <taxon>Methanobacteriota</taxon>
        <taxon>Methanomada group</taxon>
        <taxon>Methanobacteria</taxon>
        <taxon>Methanobacteriales</taxon>
        <taxon>Methanobacteriaceae</taxon>
        <taxon>Methanobacterium</taxon>
    </lineage>
</organism>
<dbReference type="Proteomes" id="UP000232806">
    <property type="component" value="Chromosome"/>
</dbReference>
<dbReference type="RefSeq" id="WP_100906499.1">
    <property type="nucleotide sequence ID" value="NZ_CP017766.1"/>
</dbReference>
<sequence length="710" mass="78163">MDEKGYIFTADAALALVVVIVFTVTVVSYTMLPMYMGQDHQHLEAMADSALQTMEQDGTLRYASIMAVNNSTTANSDSAHFLNESLQTLIPSGIGYRITMNPGTVVSADNKGVPGTPTYSTDVVTRVRVISGPEEGWWGRAWYKSEPVEFTNQQINLTTTAWMFHNWLTNFPTWSGTGLRTNLYWGGGSSASSITFPIPSGATLLNASFIQGSASTRRYSGTTQQAFGTNTVVNSNPAIITNPDQFTFLNRRVDSSERMFNYQGIIPISSLNPGNNNFYVRFLTDNNFNYNMPWFSILTTYTTNITVPINVTTDRLLFPNAAGLAVNREVDLGNGTGYGRIYDLATGQVSNLNDPRIISWADMKGRDHIYSDGIPFVITNIPGNDPGSAVCVEQSFSVPSTSNILDAYVVVNTWGATDKTLVEVWSSDSSTWRTVFNSFDLDGNDYTDRGDGYGNLPGIIYIGNELRQGASNKVRITAWDDVPSSDYDLVGLQDCFTVLSTSDFKVKWDTYPFNSHQASGNTETQDQTFTITSDSQKAMLFLGTGLNTRNVRVTYAGTSQELYNGPSTFSLDLASIDAQKKFNRITTSNSTATNYTLVPGTYNLRVSVTGPRYAWESGDDNYGYGDYGVASIFSGTRIVVINPQIQNEWSATMGPNPEIAIQNAILQLNDTYKRSHNNNPIPSTIPIYTSALYTGNTPNSVPVRLELWKQ</sequence>